<keyword evidence="2" id="KW-1185">Reference proteome</keyword>
<sequence>MFKNKVVRWSLFGLALVIGISGLFLTFGRTSAVASDPQRVLEAYLDSLIAEDTNKAFTYVTFTGKNEIDMRQEFELAMKSDQLLSYKIDKFFNDDDTHASASVTLHFLNQGEQRSVNELLKTTGVWKVIREVSSSTEDQLLHHPSQAVIYQVQEDVRKGKVGTARPSTQPLK</sequence>
<dbReference type="Proteomes" id="UP001267290">
    <property type="component" value="Unassembled WGS sequence"/>
</dbReference>
<dbReference type="RefSeq" id="WP_310222889.1">
    <property type="nucleotide sequence ID" value="NZ_JAVDSB010000001.1"/>
</dbReference>
<name>A0ABU1NNV9_9BACL</name>
<organism evidence="1 2">
    <name type="scientific">Paenibacillus qinlingensis</name>
    <dbReference type="NCBI Taxonomy" id="1837343"/>
    <lineage>
        <taxon>Bacteria</taxon>
        <taxon>Bacillati</taxon>
        <taxon>Bacillota</taxon>
        <taxon>Bacilli</taxon>
        <taxon>Bacillales</taxon>
        <taxon>Paenibacillaceae</taxon>
        <taxon>Paenibacillus</taxon>
    </lineage>
</organism>
<protein>
    <recommendedName>
        <fullName evidence="3">DUF4878 domain-containing protein</fullName>
    </recommendedName>
</protein>
<evidence type="ECO:0008006" key="3">
    <source>
        <dbReference type="Google" id="ProtNLM"/>
    </source>
</evidence>
<accession>A0ABU1NNV9</accession>
<gene>
    <name evidence="1" type="ORF">J2736_000332</name>
</gene>
<reference evidence="1 2" key="1">
    <citation type="submission" date="2023-07" db="EMBL/GenBank/DDBJ databases">
        <title>Sorghum-associated microbial communities from plants grown in Nebraska, USA.</title>
        <authorList>
            <person name="Schachtman D."/>
        </authorList>
    </citation>
    <scope>NUCLEOTIDE SEQUENCE [LARGE SCALE GENOMIC DNA]</scope>
    <source>
        <strain evidence="1 2">CC258</strain>
    </source>
</reference>
<evidence type="ECO:0000313" key="2">
    <source>
        <dbReference type="Proteomes" id="UP001267290"/>
    </source>
</evidence>
<dbReference type="Gene3D" id="3.10.450.50">
    <property type="match status" value="1"/>
</dbReference>
<dbReference type="EMBL" id="JAVDSB010000001">
    <property type="protein sequence ID" value="MDR6549149.1"/>
    <property type="molecule type" value="Genomic_DNA"/>
</dbReference>
<comment type="caution">
    <text evidence="1">The sequence shown here is derived from an EMBL/GenBank/DDBJ whole genome shotgun (WGS) entry which is preliminary data.</text>
</comment>
<evidence type="ECO:0000313" key="1">
    <source>
        <dbReference type="EMBL" id="MDR6549149.1"/>
    </source>
</evidence>
<proteinExistence type="predicted"/>